<dbReference type="RefSeq" id="WP_072843231.1">
    <property type="nucleotide sequence ID" value="NZ_FNAB01000001.1"/>
</dbReference>
<reference evidence="1 2" key="1">
    <citation type="submission" date="2016-10" db="EMBL/GenBank/DDBJ databases">
        <authorList>
            <person name="de Groot N.N."/>
        </authorList>
    </citation>
    <scope>NUCLEOTIDE SEQUENCE [LARGE SCALE GENOMIC DNA]</scope>
    <source>
        <strain evidence="1 2">JCM 11308</strain>
    </source>
</reference>
<evidence type="ECO:0000313" key="2">
    <source>
        <dbReference type="Proteomes" id="UP000199417"/>
    </source>
</evidence>
<accession>A0A1G6P251</accession>
<evidence type="ECO:0000313" key="1">
    <source>
        <dbReference type="EMBL" id="SDC73684.1"/>
    </source>
</evidence>
<dbReference type="AlphaFoldDB" id="A0A1G6P251"/>
<protein>
    <submittedName>
        <fullName evidence="1">Uncharacterized protein</fullName>
    </submittedName>
</protein>
<sequence>MAERAIHRSAAVLGLLAAPILLGAGTASASSWQVGPFFRAEYSGEAGQYLCGKASALEPGWRMTILVPCTYDPEANAWYNVVFDPAKLAPWTWSS</sequence>
<name>A0A1G6P251_9NOCA</name>
<dbReference type="Proteomes" id="UP000199417">
    <property type="component" value="Unassembled WGS sequence"/>
</dbReference>
<proteinExistence type="predicted"/>
<organism evidence="1 2">
    <name type="scientific">Rhodococcus tukisamuensis</name>
    <dbReference type="NCBI Taxonomy" id="168276"/>
    <lineage>
        <taxon>Bacteria</taxon>
        <taxon>Bacillati</taxon>
        <taxon>Actinomycetota</taxon>
        <taxon>Actinomycetes</taxon>
        <taxon>Mycobacteriales</taxon>
        <taxon>Nocardiaceae</taxon>
        <taxon>Rhodococcus</taxon>
    </lineage>
</organism>
<keyword evidence="2" id="KW-1185">Reference proteome</keyword>
<dbReference type="EMBL" id="FNAB01000001">
    <property type="protein sequence ID" value="SDC73684.1"/>
    <property type="molecule type" value="Genomic_DNA"/>
</dbReference>
<gene>
    <name evidence="1" type="ORF">SAMN05444580_101743</name>
</gene>